<dbReference type="InterPro" id="IPR011330">
    <property type="entry name" value="Glyco_hydro/deAcase_b/a-brl"/>
</dbReference>
<proteinExistence type="inferred from homology"/>
<dbReference type="GO" id="GO:0004134">
    <property type="term" value="F:4-alpha-glucanotransferase activity"/>
    <property type="evidence" value="ECO:0007669"/>
    <property type="project" value="UniProtKB-EC"/>
</dbReference>
<dbReference type="GO" id="GO:0005975">
    <property type="term" value="P:carbohydrate metabolic process"/>
    <property type="evidence" value="ECO:0007669"/>
    <property type="project" value="InterPro"/>
</dbReference>
<evidence type="ECO:0000259" key="5">
    <source>
        <dbReference type="Pfam" id="PF09095"/>
    </source>
</evidence>
<evidence type="ECO:0000256" key="1">
    <source>
        <dbReference type="ARBA" id="ARBA00006821"/>
    </source>
</evidence>
<dbReference type="AlphaFoldDB" id="C0GEN2"/>
<dbReference type="STRING" id="555088.DealDRAFT_0941"/>
<dbReference type="OrthoDB" id="9764050at2"/>
<evidence type="ECO:0000256" key="2">
    <source>
        <dbReference type="ARBA" id="ARBA00023277"/>
    </source>
</evidence>
<dbReference type="PANTHER" id="PTHR36306:SF1">
    <property type="entry name" value="ALPHA-AMYLASE-RELATED"/>
    <property type="match status" value="1"/>
</dbReference>
<dbReference type="EC" id="2.4.1.25" evidence="6"/>
<sequence>MSTQQAKKIHLILALHNHQPEGNLPEVFERTYTNAYEPFIAELEQFGQIKVVQHYSGILLRWLQENRPAFMSRLRNLVSSGQIEMMGGAFYEPILVMIPDEDKVGQIAKQSRFIRENFQTDVSGAWLAERIWEPHLAKPLVQAGIGYTVLDDAHFRNVGFTEEETLHYYVTEESGSRLSIFPISETLRYKIPFAEPQETIDYLAQMATPEGDRVVVLADDGEKFGSWPGTADLVYKEQWLRRFFSLLQENSQWLQVTTFQEFMQKQPPAGRIYLPAGSYREMMEWSGGFWRNFFVRYPESNQIHKKMLHVRDKLSRVPAGPQKSEAEEYLWAGQCNCAYWHGVFGGLYLNFLRSALYSRLIAAETLTDRMLHNEQSWVEVEQKDFDYDGAEEVLVSGPELGFVVAPAQGGSLLELDFKPRRFNLFDVLSRRQEPYHCNIFEMAQGQCSTDEIKTIHHITRVKEAGLENLLVYDNYRRASLIDHFYPPGTTIEELSGGPGAADIGDFTGAVYELQGANANGAAQVGLSRNGTVRLNGTAQPVRVSKTVGYTPQSGEIRYEYTLENSGDSPLETMFAVEFNITFLAGQAPDRYYSSPGRQLANARLDSRGELHQTRQFGLTDEWLGISTEFSFERPATVWRMPIETVSQSEDGMERVYQGSTLMPAWDLRLQPGEAQTFSFSQQVREVIKEVH</sequence>
<feature type="domain" description="Alpha-amylase/4-alpha-glucanotransferase central" evidence="4">
    <location>
        <begin position="288"/>
        <end position="366"/>
    </location>
</feature>
<protein>
    <submittedName>
        <fullName evidence="6">4-alpha-glucanotransferase</fullName>
        <ecNumber evidence="6">2.4.1.25</ecNumber>
    </submittedName>
</protein>
<gene>
    <name evidence="6" type="ORF">DealDRAFT_0941</name>
</gene>
<dbReference type="Pfam" id="PF09095">
    <property type="entry name" value="AmyA-gluTrfs_C"/>
    <property type="match status" value="1"/>
</dbReference>
<dbReference type="Gene3D" id="3.20.110.20">
    <property type="match status" value="1"/>
</dbReference>
<dbReference type="InterPro" id="IPR011013">
    <property type="entry name" value="Gal_mutarotase_sf_dom"/>
</dbReference>
<dbReference type="InterPro" id="IPR052046">
    <property type="entry name" value="GH57_Enzymes"/>
</dbReference>
<dbReference type="InterPro" id="IPR014718">
    <property type="entry name" value="GH-type_carb-bd"/>
</dbReference>
<comment type="caution">
    <text evidence="6">The sequence shown here is derived from an EMBL/GenBank/DDBJ whole genome shotgun (WGS) entry which is preliminary data.</text>
</comment>
<dbReference type="Gene3D" id="2.70.98.10">
    <property type="match status" value="1"/>
</dbReference>
<dbReference type="GO" id="GO:0030246">
    <property type="term" value="F:carbohydrate binding"/>
    <property type="evidence" value="ECO:0007669"/>
    <property type="project" value="InterPro"/>
</dbReference>
<dbReference type="eggNOG" id="COG1449">
    <property type="taxonomic scope" value="Bacteria"/>
</dbReference>
<dbReference type="Proteomes" id="UP000006443">
    <property type="component" value="Unassembled WGS sequence"/>
</dbReference>
<evidence type="ECO:0000313" key="7">
    <source>
        <dbReference type="Proteomes" id="UP000006443"/>
    </source>
</evidence>
<keyword evidence="6" id="KW-0328">Glycosyltransferase</keyword>
<dbReference type="CDD" id="cd10793">
    <property type="entry name" value="GH57N_TLGT_like"/>
    <property type="match status" value="1"/>
</dbReference>
<dbReference type="Pfam" id="PF09094">
    <property type="entry name" value="AmyA-A_glucT_m"/>
    <property type="match status" value="1"/>
</dbReference>
<dbReference type="SUPFAM" id="SSF88688">
    <property type="entry name" value="Families 57/38 glycoside transferase middle domain"/>
    <property type="match status" value="1"/>
</dbReference>
<dbReference type="InterPro" id="IPR004300">
    <property type="entry name" value="Glyco_hydro_57_N"/>
</dbReference>
<dbReference type="InterPro" id="IPR028995">
    <property type="entry name" value="Glyco_hydro_57/38_cen_sf"/>
</dbReference>
<accession>C0GEN2</accession>
<dbReference type="InterPro" id="IPR015179">
    <property type="entry name" value="A-amylase/a-glucTrfase_C"/>
</dbReference>
<keyword evidence="2" id="KW-0119">Carbohydrate metabolism</keyword>
<dbReference type="SUPFAM" id="SSF74650">
    <property type="entry name" value="Galactose mutarotase-like"/>
    <property type="match status" value="1"/>
</dbReference>
<reference evidence="6 7" key="1">
    <citation type="submission" date="2009-02" db="EMBL/GenBank/DDBJ databases">
        <title>Sequencing of the draft genome and assembly of Dethiobacter alkaliphilus AHT 1.</title>
        <authorList>
            <consortium name="US DOE Joint Genome Institute (JGI-PGF)"/>
            <person name="Lucas S."/>
            <person name="Copeland A."/>
            <person name="Lapidus A."/>
            <person name="Glavina del Rio T."/>
            <person name="Dalin E."/>
            <person name="Tice H."/>
            <person name="Bruce D."/>
            <person name="Goodwin L."/>
            <person name="Pitluck S."/>
            <person name="Larimer F."/>
            <person name="Land M.L."/>
            <person name="Hauser L."/>
            <person name="Muyzer G."/>
        </authorList>
    </citation>
    <scope>NUCLEOTIDE SEQUENCE [LARGE SCALE GENOMIC DNA]</scope>
    <source>
        <strain evidence="6 7">AHT 1</strain>
    </source>
</reference>
<dbReference type="SUPFAM" id="SSF88713">
    <property type="entry name" value="Glycoside hydrolase/deacetylase"/>
    <property type="match status" value="1"/>
</dbReference>
<name>C0GEN2_DETAL</name>
<dbReference type="InterPro" id="IPR015178">
    <property type="entry name" value="A-amylase/a-glucTrfase_central"/>
</dbReference>
<dbReference type="RefSeq" id="WP_008515344.1">
    <property type="nucleotide sequence ID" value="NZ_ACJM01000004.1"/>
</dbReference>
<comment type="similarity">
    <text evidence="1">Belongs to the glycosyl hydrolase 57 family.</text>
</comment>
<dbReference type="Pfam" id="PF03065">
    <property type="entry name" value="Glyco_hydro_57"/>
    <property type="match status" value="1"/>
</dbReference>
<keyword evidence="6" id="KW-0808">Transferase</keyword>
<dbReference type="PANTHER" id="PTHR36306">
    <property type="entry name" value="ALPHA-AMYLASE-RELATED-RELATED"/>
    <property type="match status" value="1"/>
</dbReference>
<feature type="domain" description="Alpha-amylase/4-alpha-glucanotransferase C-terminal" evidence="5">
    <location>
        <begin position="384"/>
        <end position="671"/>
    </location>
</feature>
<organism evidence="6 7">
    <name type="scientific">Dethiobacter alkaliphilus AHT 1</name>
    <dbReference type="NCBI Taxonomy" id="555088"/>
    <lineage>
        <taxon>Bacteria</taxon>
        <taxon>Bacillati</taxon>
        <taxon>Bacillota</taxon>
        <taxon>Dethiobacteria</taxon>
        <taxon>Dethiobacterales</taxon>
        <taxon>Dethiobacteraceae</taxon>
        <taxon>Dethiobacter</taxon>
    </lineage>
</organism>
<evidence type="ECO:0000259" key="4">
    <source>
        <dbReference type="Pfam" id="PF09094"/>
    </source>
</evidence>
<evidence type="ECO:0000313" key="6">
    <source>
        <dbReference type="EMBL" id="EEG78064.1"/>
    </source>
</evidence>
<evidence type="ECO:0000259" key="3">
    <source>
        <dbReference type="Pfam" id="PF03065"/>
    </source>
</evidence>
<keyword evidence="7" id="KW-1185">Reference proteome</keyword>
<dbReference type="EMBL" id="ACJM01000004">
    <property type="protein sequence ID" value="EEG78064.1"/>
    <property type="molecule type" value="Genomic_DNA"/>
</dbReference>
<feature type="domain" description="Glycoside hydrolase family 57 N-terminal" evidence="3">
    <location>
        <begin position="26"/>
        <end position="275"/>
    </location>
</feature>